<dbReference type="STRING" id="880071.Fleli_0257"/>
<dbReference type="OrthoDB" id="1438314at2"/>
<feature type="signal peptide" evidence="1">
    <location>
        <begin position="1"/>
        <end position="18"/>
    </location>
</feature>
<dbReference type="RefSeq" id="WP_014796211.1">
    <property type="nucleotide sequence ID" value="NC_018018.1"/>
</dbReference>
<name>I4AFL1_BERLS</name>
<evidence type="ECO:0000313" key="3">
    <source>
        <dbReference type="Proteomes" id="UP000006054"/>
    </source>
</evidence>
<protein>
    <submittedName>
        <fullName evidence="2">Uncharacterized protein</fullName>
    </submittedName>
</protein>
<accession>I4AFL1</accession>
<dbReference type="Proteomes" id="UP000006054">
    <property type="component" value="Chromosome"/>
</dbReference>
<keyword evidence="1" id="KW-0732">Signal</keyword>
<dbReference type="EMBL" id="CP003345">
    <property type="protein sequence ID" value="AFM02746.1"/>
    <property type="molecule type" value="Genomic_DNA"/>
</dbReference>
<gene>
    <name evidence="2" type="ordered locus">Fleli_0257</name>
</gene>
<sequence precursor="true">MKNIILILLLAISFQSFGQNNYRIEKCIWNYSKPSEYISRVDNFEKDVKTGEEYIKKQKEDGVTVSTDDKILFSIAKTDSLQMNIVLASYKDNGNIERFTLKGYAEKLGEYFKVNPKNDDPKIIVTVNVNELLIDETKFYLIRKTINYTEQNYSYSSDYYVSEIQGKEFSIAVVYDNDADKLKIEKSILESTFE</sequence>
<evidence type="ECO:0000256" key="1">
    <source>
        <dbReference type="SAM" id="SignalP"/>
    </source>
</evidence>
<proteinExistence type="predicted"/>
<reference evidence="3" key="1">
    <citation type="submission" date="2012-06" db="EMBL/GenBank/DDBJ databases">
        <title>The complete genome of Flexibacter litoralis DSM 6794.</title>
        <authorList>
            <person name="Lucas S."/>
            <person name="Copeland A."/>
            <person name="Lapidus A."/>
            <person name="Glavina del Rio T."/>
            <person name="Dalin E."/>
            <person name="Tice H."/>
            <person name="Bruce D."/>
            <person name="Goodwin L."/>
            <person name="Pitluck S."/>
            <person name="Peters L."/>
            <person name="Ovchinnikova G."/>
            <person name="Lu M."/>
            <person name="Kyrpides N."/>
            <person name="Mavromatis K."/>
            <person name="Ivanova N."/>
            <person name="Brettin T."/>
            <person name="Detter J.C."/>
            <person name="Han C."/>
            <person name="Larimer F."/>
            <person name="Land M."/>
            <person name="Hauser L."/>
            <person name="Markowitz V."/>
            <person name="Cheng J.-F."/>
            <person name="Hugenholtz P."/>
            <person name="Woyke T."/>
            <person name="Wu D."/>
            <person name="Spring S."/>
            <person name="Lang E."/>
            <person name="Kopitz M."/>
            <person name="Brambilla E."/>
            <person name="Klenk H.-P."/>
            <person name="Eisen J.A."/>
        </authorList>
    </citation>
    <scope>NUCLEOTIDE SEQUENCE [LARGE SCALE GENOMIC DNA]</scope>
    <source>
        <strain evidence="3">ATCC 23117 / DSM 6794 / NBRC 15988 / NCIMB 1366 / Sio-4</strain>
    </source>
</reference>
<dbReference type="eggNOG" id="ENOG5033RN1">
    <property type="taxonomic scope" value="Bacteria"/>
</dbReference>
<dbReference type="HOGENOM" id="CLU_1400678_0_0_10"/>
<organism evidence="2 3">
    <name type="scientific">Bernardetia litoralis (strain ATCC 23117 / DSM 6794 / NBRC 15988 / NCIMB 1366 / Fx l1 / Sio-4)</name>
    <name type="common">Flexibacter litoralis</name>
    <dbReference type="NCBI Taxonomy" id="880071"/>
    <lineage>
        <taxon>Bacteria</taxon>
        <taxon>Pseudomonadati</taxon>
        <taxon>Bacteroidota</taxon>
        <taxon>Cytophagia</taxon>
        <taxon>Cytophagales</taxon>
        <taxon>Bernardetiaceae</taxon>
        <taxon>Bernardetia</taxon>
    </lineage>
</organism>
<dbReference type="AlphaFoldDB" id="I4AFL1"/>
<evidence type="ECO:0000313" key="2">
    <source>
        <dbReference type="EMBL" id="AFM02746.1"/>
    </source>
</evidence>
<dbReference type="KEGG" id="fli:Fleli_0257"/>
<keyword evidence="3" id="KW-1185">Reference proteome</keyword>
<feature type="chain" id="PRO_5003685198" evidence="1">
    <location>
        <begin position="19"/>
        <end position="194"/>
    </location>
</feature>